<feature type="non-terminal residue" evidence="1">
    <location>
        <position position="1"/>
    </location>
</feature>
<dbReference type="EMBL" id="LR797023">
    <property type="protein sequence ID" value="CAB4180805.1"/>
    <property type="molecule type" value="Genomic_DNA"/>
</dbReference>
<name>A0A6J5QIJ3_9CAUD</name>
<protein>
    <recommendedName>
        <fullName evidence="2">Transglycosylase SLT domain-containing protein</fullName>
    </recommendedName>
</protein>
<evidence type="ECO:0000313" key="1">
    <source>
        <dbReference type="EMBL" id="CAB4180805.1"/>
    </source>
</evidence>
<proteinExistence type="predicted"/>
<evidence type="ECO:0008006" key="2">
    <source>
        <dbReference type="Google" id="ProtNLM"/>
    </source>
</evidence>
<organism evidence="1">
    <name type="scientific">uncultured Caudovirales phage</name>
    <dbReference type="NCBI Taxonomy" id="2100421"/>
    <lineage>
        <taxon>Viruses</taxon>
        <taxon>Duplodnaviria</taxon>
        <taxon>Heunggongvirae</taxon>
        <taxon>Uroviricota</taxon>
        <taxon>Caudoviricetes</taxon>
        <taxon>Peduoviridae</taxon>
        <taxon>Maltschvirus</taxon>
        <taxon>Maltschvirus maltsch</taxon>
    </lineage>
</organism>
<sequence length="182" mass="20664">GVVSKSRSFQRKRLGASVNSYPQALSTGVDNGGNTPKATLNLARYLTSSVRFYRLKRAADADCSQGRINLVGKFYVIAALLSTTSIHNASAENYSIDQLKLYAHSRIVNYKQFQCFNTIITKESRWNYLAQNGSHWGLGQMKSKHYRNLDPYRQIDASIKYVAARYGDSCKALEHHKKNNWY</sequence>
<gene>
    <name evidence="1" type="ORF">UFOVP1063_1</name>
</gene>
<reference evidence="1" key="1">
    <citation type="submission" date="2020-05" db="EMBL/GenBank/DDBJ databases">
        <authorList>
            <person name="Chiriac C."/>
            <person name="Salcher M."/>
            <person name="Ghai R."/>
            <person name="Kavagutti S V."/>
        </authorList>
    </citation>
    <scope>NUCLEOTIDE SEQUENCE</scope>
</reference>
<accession>A0A6J5QIJ3</accession>